<dbReference type="Pfam" id="PF00569">
    <property type="entry name" value="ZZ"/>
    <property type="match status" value="1"/>
</dbReference>
<evidence type="ECO:0008006" key="10">
    <source>
        <dbReference type="Google" id="ProtNLM"/>
    </source>
</evidence>
<protein>
    <recommendedName>
        <fullName evidence="10">E3 ubiquitin-protein ligase PRT1</fullName>
    </recommendedName>
</protein>
<dbReference type="OrthoDB" id="6270329at2759"/>
<dbReference type="FunFam" id="3.30.40.10:FF:000605">
    <property type="entry name" value="E3 ubiquitin-protein ligase PRT1"/>
    <property type="match status" value="1"/>
</dbReference>
<evidence type="ECO:0000256" key="3">
    <source>
        <dbReference type="ARBA" id="ARBA00022833"/>
    </source>
</evidence>
<dbReference type="PANTHER" id="PTHR15898">
    <property type="entry name" value="BIFUNCTIONAL APOPTOSIS REGULATOR"/>
    <property type="match status" value="1"/>
</dbReference>
<dbReference type="Gene3D" id="3.30.40.10">
    <property type="entry name" value="Zinc/RING finger domain, C3HC4 (zinc finger)"/>
    <property type="match status" value="2"/>
</dbReference>
<dbReference type="Pfam" id="PF13445">
    <property type="entry name" value="zf-RING_UBOX"/>
    <property type="match status" value="1"/>
</dbReference>
<accession>A0A444YRB9</accession>
<feature type="domain" description="RING-type" evidence="6">
    <location>
        <begin position="204"/>
        <end position="242"/>
    </location>
</feature>
<keyword evidence="2 4" id="KW-0863">Zinc-finger</keyword>
<dbReference type="GO" id="GO:0061630">
    <property type="term" value="F:ubiquitin protein ligase activity"/>
    <property type="evidence" value="ECO:0007669"/>
    <property type="project" value="TreeGrafter"/>
</dbReference>
<dbReference type="InterPro" id="IPR017907">
    <property type="entry name" value="Znf_RING_CS"/>
</dbReference>
<dbReference type="EMBL" id="SDMP01000016">
    <property type="protein sequence ID" value="RYR04441.1"/>
    <property type="molecule type" value="Genomic_DNA"/>
</dbReference>
<dbReference type="AlphaFoldDB" id="A0A444YRB9"/>
<dbReference type="Proteomes" id="UP000289738">
    <property type="component" value="Chromosome B06"/>
</dbReference>
<dbReference type="InterPro" id="IPR013083">
    <property type="entry name" value="Znf_RING/FYVE/PHD"/>
</dbReference>
<keyword evidence="9" id="KW-1185">Reference proteome</keyword>
<keyword evidence="1" id="KW-0479">Metal-binding</keyword>
<proteinExistence type="predicted"/>
<dbReference type="PROSITE" id="PS50089">
    <property type="entry name" value="ZF_RING_2"/>
    <property type="match status" value="2"/>
</dbReference>
<evidence type="ECO:0000256" key="4">
    <source>
        <dbReference type="PROSITE-ProRule" id="PRU00228"/>
    </source>
</evidence>
<feature type="region of interest" description="Disordered" evidence="5">
    <location>
        <begin position="384"/>
        <end position="425"/>
    </location>
</feature>
<dbReference type="Gene3D" id="3.30.60.90">
    <property type="match status" value="1"/>
</dbReference>
<sequence length="425" mass="48177">MEANAAIKESEQHDDEISDSFVCCVCLELLHKPIVLACGHLSCFWCVHKSMDVIRESHCPICRQSYYHFPTICQMLHFLLLKLYPDAYKRRLHQVLEEEKELGYFSPQFDDDICGSQAKIDNPESSHSSATKDPSSNSSNLETCECKEQSGSSNHEEKEGAIIYEDTSNRTPEVMGTTSIAGKKVPENDKHNQQQKITIADVTCTKCKQLLFHPIVLNCGHVFCEVCMMNIDDQVLKCQICQSLHPRGFPKVCLALDHFLKEQFPEEYAKRRDAAQFSQVKVKPKISSCSSGNGEAELSGLPSRIHIGVGCDFCGMYPIIGERYKCIDCKEEIGFDLCGDCHKTHSKLPGRFNQQHTPEHRFESVQGFRSVGGWYAHESLEISGHVSEDPSSPNEVDEDFRTYIQRSSLPDEFDEDNQNEHREPL</sequence>
<dbReference type="InterPro" id="IPR043145">
    <property type="entry name" value="Znf_ZZ_sf"/>
</dbReference>
<comment type="caution">
    <text evidence="8">The sequence shown here is derived from an EMBL/GenBank/DDBJ whole genome shotgun (WGS) entry which is preliminary data.</text>
</comment>
<keyword evidence="3" id="KW-0862">Zinc</keyword>
<feature type="region of interest" description="Disordered" evidence="5">
    <location>
        <begin position="121"/>
        <end position="174"/>
    </location>
</feature>
<dbReference type="PANTHER" id="PTHR15898:SF13">
    <property type="entry name" value="BIFUNCTIONAL APOPTOSIS REGULATOR"/>
    <property type="match status" value="1"/>
</dbReference>
<gene>
    <name evidence="8" type="ORF">Ahy_B06g084168</name>
</gene>
<feature type="compositionally biased region" description="Polar residues" evidence="5">
    <location>
        <begin position="123"/>
        <end position="142"/>
    </location>
</feature>
<dbReference type="SMART" id="SM00184">
    <property type="entry name" value="RING"/>
    <property type="match status" value="2"/>
</dbReference>
<dbReference type="FunFam" id="3.30.60.90:FF:000014">
    <property type="entry name" value="E3 ubiquitin-protein ligase PRT1"/>
    <property type="match status" value="1"/>
</dbReference>
<dbReference type="Gramene" id="arahy.Tifrunner.gnm2.ann2.Ah16g368400.1">
    <property type="protein sequence ID" value="arahy.Tifrunner.gnm2.ann2.Ah16g368400.1-CDS"/>
    <property type="gene ID" value="arahy.Tifrunner.gnm2.ann2.Ah16g368400"/>
</dbReference>
<evidence type="ECO:0000256" key="5">
    <source>
        <dbReference type="SAM" id="MobiDB-lite"/>
    </source>
</evidence>
<dbReference type="GO" id="GO:0043161">
    <property type="term" value="P:proteasome-mediated ubiquitin-dependent protein catabolic process"/>
    <property type="evidence" value="ECO:0007669"/>
    <property type="project" value="TreeGrafter"/>
</dbReference>
<dbReference type="PROSITE" id="PS00518">
    <property type="entry name" value="ZF_RING_1"/>
    <property type="match status" value="1"/>
</dbReference>
<organism evidence="8 9">
    <name type="scientific">Arachis hypogaea</name>
    <name type="common">Peanut</name>
    <dbReference type="NCBI Taxonomy" id="3818"/>
    <lineage>
        <taxon>Eukaryota</taxon>
        <taxon>Viridiplantae</taxon>
        <taxon>Streptophyta</taxon>
        <taxon>Embryophyta</taxon>
        <taxon>Tracheophyta</taxon>
        <taxon>Spermatophyta</taxon>
        <taxon>Magnoliopsida</taxon>
        <taxon>eudicotyledons</taxon>
        <taxon>Gunneridae</taxon>
        <taxon>Pentapetalae</taxon>
        <taxon>rosids</taxon>
        <taxon>fabids</taxon>
        <taxon>Fabales</taxon>
        <taxon>Fabaceae</taxon>
        <taxon>Papilionoideae</taxon>
        <taxon>50 kb inversion clade</taxon>
        <taxon>dalbergioids sensu lato</taxon>
        <taxon>Dalbergieae</taxon>
        <taxon>Pterocarpus clade</taxon>
        <taxon>Arachis</taxon>
    </lineage>
</organism>
<dbReference type="SUPFAM" id="SSF57850">
    <property type="entry name" value="RING/U-box"/>
    <property type="match status" value="3"/>
</dbReference>
<dbReference type="Pfam" id="PF13920">
    <property type="entry name" value="zf-C3HC4_3"/>
    <property type="match status" value="1"/>
</dbReference>
<feature type="domain" description="ZZ-type" evidence="7">
    <location>
        <begin position="306"/>
        <end position="370"/>
    </location>
</feature>
<feature type="compositionally biased region" description="Basic and acidic residues" evidence="5">
    <location>
        <begin position="144"/>
        <end position="160"/>
    </location>
</feature>
<evidence type="ECO:0000259" key="6">
    <source>
        <dbReference type="PROSITE" id="PS50089"/>
    </source>
</evidence>
<dbReference type="InterPro" id="IPR027370">
    <property type="entry name" value="Znf-RING_euk"/>
</dbReference>
<dbReference type="InterPro" id="IPR001841">
    <property type="entry name" value="Znf_RING"/>
</dbReference>
<evidence type="ECO:0000259" key="7">
    <source>
        <dbReference type="PROSITE" id="PS50135"/>
    </source>
</evidence>
<evidence type="ECO:0000313" key="8">
    <source>
        <dbReference type="EMBL" id="RYR04441.1"/>
    </source>
</evidence>
<dbReference type="PROSITE" id="PS01357">
    <property type="entry name" value="ZF_ZZ_1"/>
    <property type="match status" value="1"/>
</dbReference>
<evidence type="ECO:0000256" key="2">
    <source>
        <dbReference type="ARBA" id="ARBA00022771"/>
    </source>
</evidence>
<evidence type="ECO:0000256" key="1">
    <source>
        <dbReference type="ARBA" id="ARBA00022723"/>
    </source>
</evidence>
<dbReference type="GO" id="GO:0008270">
    <property type="term" value="F:zinc ion binding"/>
    <property type="evidence" value="ECO:0007669"/>
    <property type="project" value="UniProtKB-KW"/>
</dbReference>
<dbReference type="InterPro" id="IPR000433">
    <property type="entry name" value="Znf_ZZ"/>
</dbReference>
<evidence type="ECO:0000313" key="9">
    <source>
        <dbReference type="Proteomes" id="UP000289738"/>
    </source>
</evidence>
<dbReference type="PROSITE" id="PS50135">
    <property type="entry name" value="ZF_ZZ_2"/>
    <property type="match status" value="1"/>
</dbReference>
<dbReference type="FunFam" id="3.30.40.10:FF:000489">
    <property type="entry name" value="E3 ubiquitin-protein ligase PRT1"/>
    <property type="match status" value="1"/>
</dbReference>
<name>A0A444YRB9_ARAHY</name>
<reference evidence="8 9" key="1">
    <citation type="submission" date="2019-01" db="EMBL/GenBank/DDBJ databases">
        <title>Sequencing of cultivated peanut Arachis hypogaea provides insights into genome evolution and oil improvement.</title>
        <authorList>
            <person name="Chen X."/>
        </authorList>
    </citation>
    <scope>NUCLEOTIDE SEQUENCE [LARGE SCALE GENOMIC DNA]</scope>
    <source>
        <strain evidence="9">cv. Fuhuasheng</strain>
        <tissue evidence="8">Leaves</tissue>
    </source>
</reference>
<feature type="domain" description="RING-type" evidence="6">
    <location>
        <begin position="23"/>
        <end position="63"/>
    </location>
</feature>
<dbReference type="STRING" id="3818.A0A444YRB9"/>